<comment type="caution">
    <text evidence="7">The sequence shown here is derived from an EMBL/GenBank/DDBJ whole genome shotgun (WGS) entry which is preliminary data.</text>
</comment>
<protein>
    <submittedName>
        <fullName evidence="7">Glycosyl transferase</fullName>
    </submittedName>
</protein>
<evidence type="ECO:0000256" key="1">
    <source>
        <dbReference type="ARBA" id="ARBA00004418"/>
    </source>
</evidence>
<dbReference type="Pfam" id="PF00496">
    <property type="entry name" value="SBP_bac_5"/>
    <property type="match status" value="1"/>
</dbReference>
<evidence type="ECO:0000313" key="7">
    <source>
        <dbReference type="EMBL" id="TNY32627.1"/>
    </source>
</evidence>
<accession>A0A5C5GEZ4</accession>
<feature type="chain" id="PRO_5022705498" evidence="5">
    <location>
        <begin position="22"/>
        <end position="510"/>
    </location>
</feature>
<dbReference type="RefSeq" id="WP_140193307.1">
    <property type="nucleotide sequence ID" value="NZ_CP065915.1"/>
</dbReference>
<dbReference type="SUPFAM" id="SSF53850">
    <property type="entry name" value="Periplasmic binding protein-like II"/>
    <property type="match status" value="1"/>
</dbReference>
<dbReference type="Proteomes" id="UP000314011">
    <property type="component" value="Unassembled WGS sequence"/>
</dbReference>
<dbReference type="Gene3D" id="3.90.76.10">
    <property type="entry name" value="Dipeptide-binding Protein, Domain 1"/>
    <property type="match status" value="1"/>
</dbReference>
<dbReference type="PANTHER" id="PTHR30290">
    <property type="entry name" value="PERIPLASMIC BINDING COMPONENT OF ABC TRANSPORTER"/>
    <property type="match status" value="1"/>
</dbReference>
<dbReference type="OrthoDB" id="9803988at2"/>
<evidence type="ECO:0000256" key="3">
    <source>
        <dbReference type="ARBA" id="ARBA00022448"/>
    </source>
</evidence>
<dbReference type="PIRSF" id="PIRSF002741">
    <property type="entry name" value="MppA"/>
    <property type="match status" value="1"/>
</dbReference>
<proteinExistence type="inferred from homology"/>
<dbReference type="Gene3D" id="3.40.190.10">
    <property type="entry name" value="Periplasmic binding protein-like II"/>
    <property type="match status" value="1"/>
</dbReference>
<evidence type="ECO:0000313" key="8">
    <source>
        <dbReference type="Proteomes" id="UP000314011"/>
    </source>
</evidence>
<dbReference type="GO" id="GO:0016740">
    <property type="term" value="F:transferase activity"/>
    <property type="evidence" value="ECO:0007669"/>
    <property type="project" value="UniProtKB-KW"/>
</dbReference>
<evidence type="ECO:0000256" key="4">
    <source>
        <dbReference type="ARBA" id="ARBA00022729"/>
    </source>
</evidence>
<keyword evidence="4 5" id="KW-0732">Signal</keyword>
<keyword evidence="7" id="KW-0808">Transferase</keyword>
<reference evidence="7 8" key="1">
    <citation type="submission" date="2019-06" db="EMBL/GenBank/DDBJ databases">
        <title>Genome of new Rhodobacteraceae sp. SM1903.</title>
        <authorList>
            <person name="Ren X."/>
        </authorList>
    </citation>
    <scope>NUCLEOTIDE SEQUENCE [LARGE SCALE GENOMIC DNA]</scope>
    <source>
        <strain evidence="7 8">SM1903</strain>
    </source>
</reference>
<feature type="signal peptide" evidence="5">
    <location>
        <begin position="1"/>
        <end position="21"/>
    </location>
</feature>
<dbReference type="GO" id="GO:1904680">
    <property type="term" value="F:peptide transmembrane transporter activity"/>
    <property type="evidence" value="ECO:0007669"/>
    <property type="project" value="TreeGrafter"/>
</dbReference>
<dbReference type="PANTHER" id="PTHR30290:SF9">
    <property type="entry name" value="OLIGOPEPTIDE-BINDING PROTEIN APPA"/>
    <property type="match status" value="1"/>
</dbReference>
<evidence type="ECO:0000259" key="6">
    <source>
        <dbReference type="Pfam" id="PF00496"/>
    </source>
</evidence>
<gene>
    <name evidence="7" type="ORF">FHY64_04925</name>
</gene>
<dbReference type="InterPro" id="IPR039424">
    <property type="entry name" value="SBP_5"/>
</dbReference>
<organism evidence="7 8">
    <name type="scientific">Pelagovum pacificum</name>
    <dbReference type="NCBI Taxonomy" id="2588711"/>
    <lineage>
        <taxon>Bacteria</taxon>
        <taxon>Pseudomonadati</taxon>
        <taxon>Pseudomonadota</taxon>
        <taxon>Alphaproteobacteria</taxon>
        <taxon>Rhodobacterales</taxon>
        <taxon>Paracoccaceae</taxon>
        <taxon>Pelagovum</taxon>
    </lineage>
</organism>
<name>A0A5C5GEZ4_9RHOB</name>
<dbReference type="EMBL" id="VFFF01000001">
    <property type="protein sequence ID" value="TNY32627.1"/>
    <property type="molecule type" value="Genomic_DNA"/>
</dbReference>
<dbReference type="Gene3D" id="3.10.105.10">
    <property type="entry name" value="Dipeptide-binding Protein, Domain 3"/>
    <property type="match status" value="1"/>
</dbReference>
<keyword evidence="3" id="KW-0813">Transport</keyword>
<comment type="subcellular location">
    <subcellularLocation>
        <location evidence="1">Periplasm</location>
    </subcellularLocation>
</comment>
<evidence type="ECO:0000256" key="5">
    <source>
        <dbReference type="SAM" id="SignalP"/>
    </source>
</evidence>
<dbReference type="GO" id="GO:0043190">
    <property type="term" value="C:ATP-binding cassette (ABC) transporter complex"/>
    <property type="evidence" value="ECO:0007669"/>
    <property type="project" value="InterPro"/>
</dbReference>
<keyword evidence="8" id="KW-1185">Reference proteome</keyword>
<sequence>MTKTRNSVAMITALLASTALAVPAAAQTVTIMQGEAPQSMEPGTMGGTYNMSVLDAMYENLVALDEDLTQQPGLATEWSVSEDGMTWTFTLREGVTFHDGTPFDADAVVYTFERLLDESLGLPSGGRFRPIIDSVTAVDPMTAEFSLKTVYPAFPALMAMMHAAIVSPEAGEAGTLETGGGGTGPFELVEWSSGEFVLQQAYDGYWGDAPEVDELRWVWTPEASVASMALMAGEVDVVNAPAPTFAQQIEAADGFELNSDASSRVFWAALNTQIEPFDSMEVRQAVNYATDREALVQALLFGYGSPANSPLGEAVFGYDDTLEPYTYDIDMARQLLEEAGYPDGVEVNLFVQEQETQIAQALQGMWEPAGIQLNITRLESGVMSDVMFAGPEEKAEQDVDMVIASFSSATLDADTQLRALYHSDSFTPTDANIGFYHSERLDEVLDEAASISDTDRRMELYLEAQNIINEEAPHVLLYKPVDLYATRSGIEGVWVRPGGLLVAKGVSVAE</sequence>
<dbReference type="GO" id="GO:0015833">
    <property type="term" value="P:peptide transport"/>
    <property type="evidence" value="ECO:0007669"/>
    <property type="project" value="TreeGrafter"/>
</dbReference>
<evidence type="ECO:0000256" key="2">
    <source>
        <dbReference type="ARBA" id="ARBA00005695"/>
    </source>
</evidence>
<dbReference type="InterPro" id="IPR000914">
    <property type="entry name" value="SBP_5_dom"/>
</dbReference>
<comment type="similarity">
    <text evidence="2">Belongs to the bacterial solute-binding protein 5 family.</text>
</comment>
<feature type="domain" description="Solute-binding protein family 5" evidence="6">
    <location>
        <begin position="71"/>
        <end position="425"/>
    </location>
</feature>
<dbReference type="InterPro" id="IPR030678">
    <property type="entry name" value="Peptide/Ni-bd"/>
</dbReference>
<dbReference type="AlphaFoldDB" id="A0A5C5GEZ4"/>
<dbReference type="GO" id="GO:0030288">
    <property type="term" value="C:outer membrane-bounded periplasmic space"/>
    <property type="evidence" value="ECO:0007669"/>
    <property type="project" value="UniProtKB-ARBA"/>
</dbReference>